<evidence type="ECO:0000256" key="1">
    <source>
        <dbReference type="ARBA" id="ARBA00023015"/>
    </source>
</evidence>
<dbReference type="InterPro" id="IPR001347">
    <property type="entry name" value="SIS_dom"/>
</dbReference>
<dbReference type="PANTHER" id="PTHR30514:SF21">
    <property type="entry name" value="RPIR-FAMILY TRANSCRIPTIONAL REGULATOR"/>
    <property type="match status" value="1"/>
</dbReference>
<keyword evidence="1" id="KW-0805">Transcription regulation</keyword>
<dbReference type="PANTHER" id="PTHR30514">
    <property type="entry name" value="GLUCOKINASE"/>
    <property type="match status" value="1"/>
</dbReference>
<gene>
    <name evidence="6" type="ORF">Selli1_13710</name>
</gene>
<dbReference type="InterPro" id="IPR046348">
    <property type="entry name" value="SIS_dom_sf"/>
</dbReference>
<feature type="domain" description="HTH rpiR-type" evidence="4">
    <location>
        <begin position="6"/>
        <end position="81"/>
    </location>
</feature>
<dbReference type="Pfam" id="PF01418">
    <property type="entry name" value="HTH_6"/>
    <property type="match status" value="1"/>
</dbReference>
<feature type="domain" description="SIS" evidence="5">
    <location>
        <begin position="116"/>
        <end position="256"/>
    </location>
</feature>
<dbReference type="CDD" id="cd05013">
    <property type="entry name" value="SIS_RpiR"/>
    <property type="match status" value="1"/>
</dbReference>
<evidence type="ECO:0000259" key="4">
    <source>
        <dbReference type="PROSITE" id="PS51071"/>
    </source>
</evidence>
<dbReference type="InterPro" id="IPR036388">
    <property type="entry name" value="WH-like_DNA-bd_sf"/>
</dbReference>
<dbReference type="AlphaFoldDB" id="A0A9W6C5M4"/>
<dbReference type="InterPro" id="IPR000281">
    <property type="entry name" value="HTH_RpiR"/>
</dbReference>
<keyword evidence="3" id="KW-0804">Transcription</keyword>
<dbReference type="GO" id="GO:0003700">
    <property type="term" value="F:DNA-binding transcription factor activity"/>
    <property type="evidence" value="ECO:0007669"/>
    <property type="project" value="InterPro"/>
</dbReference>
<proteinExistence type="predicted"/>
<dbReference type="GO" id="GO:1901135">
    <property type="term" value="P:carbohydrate derivative metabolic process"/>
    <property type="evidence" value="ECO:0007669"/>
    <property type="project" value="InterPro"/>
</dbReference>
<accession>A0A9W6C5M4</accession>
<evidence type="ECO:0000256" key="2">
    <source>
        <dbReference type="ARBA" id="ARBA00023125"/>
    </source>
</evidence>
<name>A0A9W6C5M4_9FIRM</name>
<dbReference type="Pfam" id="PF01380">
    <property type="entry name" value="SIS"/>
    <property type="match status" value="1"/>
</dbReference>
<dbReference type="InterPro" id="IPR035472">
    <property type="entry name" value="RpiR-like_SIS"/>
</dbReference>
<dbReference type="GO" id="GO:0097367">
    <property type="term" value="F:carbohydrate derivative binding"/>
    <property type="evidence" value="ECO:0007669"/>
    <property type="project" value="InterPro"/>
</dbReference>
<dbReference type="EMBL" id="BSBO01000012">
    <property type="protein sequence ID" value="GLG04197.1"/>
    <property type="molecule type" value="Genomic_DNA"/>
</dbReference>
<evidence type="ECO:0000313" key="6">
    <source>
        <dbReference type="EMBL" id="GLG04197.1"/>
    </source>
</evidence>
<keyword evidence="7" id="KW-1185">Reference proteome</keyword>
<dbReference type="PROSITE" id="PS51071">
    <property type="entry name" value="HTH_RPIR"/>
    <property type="match status" value="1"/>
</dbReference>
<dbReference type="SUPFAM" id="SSF53697">
    <property type="entry name" value="SIS domain"/>
    <property type="match status" value="1"/>
</dbReference>
<reference evidence="6 7" key="1">
    <citation type="journal article" date="2023" name="Int. J. Syst. Evol. Microbiol.">
        <title>Sellimonas catena sp. nov., isolated from human faeces.</title>
        <authorList>
            <person name="Hisatomi A."/>
            <person name="Ohkuma M."/>
            <person name="Sakamoto M."/>
        </authorList>
    </citation>
    <scope>NUCLEOTIDE SEQUENCE [LARGE SCALE GENOMIC DNA]</scope>
    <source>
        <strain evidence="6 7">12EGH17</strain>
    </source>
</reference>
<evidence type="ECO:0000259" key="5">
    <source>
        <dbReference type="PROSITE" id="PS51464"/>
    </source>
</evidence>
<dbReference type="InterPro" id="IPR009057">
    <property type="entry name" value="Homeodomain-like_sf"/>
</dbReference>
<dbReference type="Gene3D" id="3.40.50.10490">
    <property type="entry name" value="Glucose-6-phosphate isomerase like protein, domain 1"/>
    <property type="match status" value="1"/>
</dbReference>
<dbReference type="Gene3D" id="1.10.10.10">
    <property type="entry name" value="Winged helix-like DNA-binding domain superfamily/Winged helix DNA-binding domain"/>
    <property type="match status" value="1"/>
</dbReference>
<evidence type="ECO:0000256" key="3">
    <source>
        <dbReference type="ARBA" id="ARBA00023163"/>
    </source>
</evidence>
<dbReference type="InterPro" id="IPR047640">
    <property type="entry name" value="RpiR-like"/>
</dbReference>
<dbReference type="SUPFAM" id="SSF46689">
    <property type="entry name" value="Homeodomain-like"/>
    <property type="match status" value="1"/>
</dbReference>
<protein>
    <submittedName>
        <fullName evidence="6">Transcriptional regulator</fullName>
    </submittedName>
</protein>
<dbReference type="Proteomes" id="UP001145145">
    <property type="component" value="Unassembled WGS sequence"/>
</dbReference>
<organism evidence="6 7">
    <name type="scientific">Sellimonas catena</name>
    <dbReference type="NCBI Taxonomy" id="2994035"/>
    <lineage>
        <taxon>Bacteria</taxon>
        <taxon>Bacillati</taxon>
        <taxon>Bacillota</taxon>
        <taxon>Clostridia</taxon>
        <taxon>Lachnospirales</taxon>
        <taxon>Lachnospiraceae</taxon>
        <taxon>Sellimonas</taxon>
    </lineage>
</organism>
<evidence type="ECO:0000313" key="7">
    <source>
        <dbReference type="Proteomes" id="UP001145145"/>
    </source>
</evidence>
<sequence>MEHYARSIIPVIEYNYENFTALERTIADFFIQNKKKRDFSAKAVSERLYVSEASLSRFAKKCGFRGYREFIYQYEDTFREKKSRPFADNTRRVLDTYQELLNKAYNLADEKKFKKIAGMLFQAERIFVCGVGSSGIAARETELRFMRIGLNINSLVDRDMIRMRAVFQNETSLVIGFSMKGQTEEVQYMLQEAKRRGAGCVLVTARNNPDFMEYCDEVILVPALDNLEYGDAISPQFPILVMMDLLYACCLEQDQERIDAFLQDTARALTNP</sequence>
<dbReference type="PROSITE" id="PS51464">
    <property type="entry name" value="SIS"/>
    <property type="match status" value="1"/>
</dbReference>
<dbReference type="GO" id="GO:0003677">
    <property type="term" value="F:DNA binding"/>
    <property type="evidence" value="ECO:0007669"/>
    <property type="project" value="UniProtKB-KW"/>
</dbReference>
<keyword evidence="2" id="KW-0238">DNA-binding</keyword>
<comment type="caution">
    <text evidence="6">The sequence shown here is derived from an EMBL/GenBank/DDBJ whole genome shotgun (WGS) entry which is preliminary data.</text>
</comment>
<dbReference type="RefSeq" id="WP_087168504.1">
    <property type="nucleotide sequence ID" value="NZ_BSBO01000012.1"/>
</dbReference>